<gene>
    <name evidence="2" type="ORF">K490DRAFT_48372</name>
</gene>
<feature type="compositionally biased region" description="Polar residues" evidence="1">
    <location>
        <begin position="233"/>
        <end position="250"/>
    </location>
</feature>
<feature type="region of interest" description="Disordered" evidence="1">
    <location>
        <begin position="193"/>
        <end position="418"/>
    </location>
</feature>
<feature type="compositionally biased region" description="Low complexity" evidence="1">
    <location>
        <begin position="358"/>
        <end position="371"/>
    </location>
</feature>
<dbReference type="PANTHER" id="PTHR42048">
    <property type="entry name" value="ARS-BINDING PROTEIN 2"/>
    <property type="match status" value="1"/>
</dbReference>
<feature type="compositionally biased region" description="Polar residues" evidence="1">
    <location>
        <begin position="12"/>
        <end position="39"/>
    </location>
</feature>
<dbReference type="GO" id="GO:0003688">
    <property type="term" value="F:DNA replication origin binding"/>
    <property type="evidence" value="ECO:0007669"/>
    <property type="project" value="TreeGrafter"/>
</dbReference>
<organism evidence="2 3">
    <name type="scientific">Saccharata proteae CBS 121410</name>
    <dbReference type="NCBI Taxonomy" id="1314787"/>
    <lineage>
        <taxon>Eukaryota</taxon>
        <taxon>Fungi</taxon>
        <taxon>Dikarya</taxon>
        <taxon>Ascomycota</taxon>
        <taxon>Pezizomycotina</taxon>
        <taxon>Dothideomycetes</taxon>
        <taxon>Dothideomycetes incertae sedis</taxon>
        <taxon>Botryosphaeriales</taxon>
        <taxon>Saccharataceae</taxon>
        <taxon>Saccharata</taxon>
    </lineage>
</organism>
<protein>
    <recommendedName>
        <fullName evidence="4">ARS binding protein Abp2</fullName>
    </recommendedName>
</protein>
<dbReference type="PANTHER" id="PTHR42048:SF1">
    <property type="entry name" value="ARS-BINDING PROTEIN 2"/>
    <property type="match status" value="1"/>
</dbReference>
<feature type="region of interest" description="Disordered" evidence="1">
    <location>
        <begin position="1"/>
        <end position="51"/>
    </location>
</feature>
<sequence length="418" mass="45835">MPASFNGDAARSTITPSTPSHTASPRFNTVFANRPSSQGPEYAPADRSLPSRDVSADTIDDAYAAFILYCNPGFPTDIDTSELKKAFKKPPMSDNKLFDTWNLFLLIRRFDENEIKTWTALALELGVEPPALDKGQSTQKVQQYSVRLKRWMRAMHIDAFFEYLLGKQHPYLAQIPPPHDAFPASGRDGVPLEEDLALRTLDPKFRPKRGRRKAEDIDNDVDQATPPPKRPSLDTSFAFSGPGSQQSAYPSSAIPMSARPDGLDRFENNDPWTAATMPTPHNTHSALHKSLDPRSALTTPGGQQLRWRLNNQDTPSTPHPLSAVTPVTSRPPDSAFDEPMSAITPSSRSRSKRRHGPAVSSAWPSNSGSSAGKLRGRPPSNRSVRDGPYVTFPANPRMKEAPVIELGRATPGPTPGPT</sequence>
<dbReference type="Pfam" id="PF09441">
    <property type="entry name" value="Abp2"/>
    <property type="match status" value="1"/>
</dbReference>
<evidence type="ECO:0000256" key="1">
    <source>
        <dbReference type="SAM" id="MobiDB-lite"/>
    </source>
</evidence>
<dbReference type="OrthoDB" id="2104370at2759"/>
<feature type="non-terminal residue" evidence="2">
    <location>
        <position position="418"/>
    </location>
</feature>
<dbReference type="AlphaFoldDB" id="A0A9P4HQS6"/>
<dbReference type="Proteomes" id="UP000799776">
    <property type="component" value="Unassembled WGS sequence"/>
</dbReference>
<keyword evidence="3" id="KW-1185">Reference proteome</keyword>
<evidence type="ECO:0000313" key="3">
    <source>
        <dbReference type="Proteomes" id="UP000799776"/>
    </source>
</evidence>
<proteinExistence type="predicted"/>
<comment type="caution">
    <text evidence="2">The sequence shown here is derived from an EMBL/GenBank/DDBJ whole genome shotgun (WGS) entry which is preliminary data.</text>
</comment>
<dbReference type="InterPro" id="IPR018562">
    <property type="entry name" value="ARS-binding_2"/>
</dbReference>
<evidence type="ECO:0008006" key="4">
    <source>
        <dbReference type="Google" id="ProtNLM"/>
    </source>
</evidence>
<accession>A0A9P4HQS6</accession>
<name>A0A9P4HQS6_9PEZI</name>
<evidence type="ECO:0000313" key="2">
    <source>
        <dbReference type="EMBL" id="KAF2084716.1"/>
    </source>
</evidence>
<dbReference type="EMBL" id="ML978738">
    <property type="protein sequence ID" value="KAF2084716.1"/>
    <property type="molecule type" value="Genomic_DNA"/>
</dbReference>
<reference evidence="2" key="1">
    <citation type="journal article" date="2020" name="Stud. Mycol.">
        <title>101 Dothideomycetes genomes: a test case for predicting lifestyles and emergence of pathogens.</title>
        <authorList>
            <person name="Haridas S."/>
            <person name="Albert R."/>
            <person name="Binder M."/>
            <person name="Bloem J."/>
            <person name="Labutti K."/>
            <person name="Salamov A."/>
            <person name="Andreopoulos B."/>
            <person name="Baker S."/>
            <person name="Barry K."/>
            <person name="Bills G."/>
            <person name="Bluhm B."/>
            <person name="Cannon C."/>
            <person name="Castanera R."/>
            <person name="Culley D."/>
            <person name="Daum C."/>
            <person name="Ezra D."/>
            <person name="Gonzalez J."/>
            <person name="Henrissat B."/>
            <person name="Kuo A."/>
            <person name="Liang C."/>
            <person name="Lipzen A."/>
            <person name="Lutzoni F."/>
            <person name="Magnuson J."/>
            <person name="Mondo S."/>
            <person name="Nolan M."/>
            <person name="Ohm R."/>
            <person name="Pangilinan J."/>
            <person name="Park H.-J."/>
            <person name="Ramirez L."/>
            <person name="Alfaro M."/>
            <person name="Sun H."/>
            <person name="Tritt A."/>
            <person name="Yoshinaga Y."/>
            <person name="Zwiers L.-H."/>
            <person name="Turgeon B."/>
            <person name="Goodwin S."/>
            <person name="Spatafora J."/>
            <person name="Crous P."/>
            <person name="Grigoriev I."/>
        </authorList>
    </citation>
    <scope>NUCLEOTIDE SEQUENCE</scope>
    <source>
        <strain evidence="2">CBS 121410</strain>
    </source>
</reference>